<dbReference type="AlphaFoldDB" id="A0A2J6PX53"/>
<organism evidence="2 3">
    <name type="scientific">Hyaloscypha hepaticicola</name>
    <dbReference type="NCBI Taxonomy" id="2082293"/>
    <lineage>
        <taxon>Eukaryota</taxon>
        <taxon>Fungi</taxon>
        <taxon>Dikarya</taxon>
        <taxon>Ascomycota</taxon>
        <taxon>Pezizomycotina</taxon>
        <taxon>Leotiomycetes</taxon>
        <taxon>Helotiales</taxon>
        <taxon>Hyaloscyphaceae</taxon>
        <taxon>Hyaloscypha</taxon>
    </lineage>
</organism>
<reference evidence="2 3" key="1">
    <citation type="submission" date="2016-05" db="EMBL/GenBank/DDBJ databases">
        <title>A degradative enzymes factory behind the ericoid mycorrhizal symbiosis.</title>
        <authorList>
            <consortium name="DOE Joint Genome Institute"/>
            <person name="Martino E."/>
            <person name="Morin E."/>
            <person name="Grelet G."/>
            <person name="Kuo A."/>
            <person name="Kohler A."/>
            <person name="Daghino S."/>
            <person name="Barry K."/>
            <person name="Choi C."/>
            <person name="Cichocki N."/>
            <person name="Clum A."/>
            <person name="Copeland A."/>
            <person name="Hainaut M."/>
            <person name="Haridas S."/>
            <person name="Labutti K."/>
            <person name="Lindquist E."/>
            <person name="Lipzen A."/>
            <person name="Khouja H.-R."/>
            <person name="Murat C."/>
            <person name="Ohm R."/>
            <person name="Olson A."/>
            <person name="Spatafora J."/>
            <person name="Veneault-Fourrey C."/>
            <person name="Henrissat B."/>
            <person name="Grigoriev I."/>
            <person name="Martin F."/>
            <person name="Perotto S."/>
        </authorList>
    </citation>
    <scope>NUCLEOTIDE SEQUENCE [LARGE SCALE GENOMIC DNA]</scope>
    <source>
        <strain evidence="2 3">UAMH 7357</strain>
    </source>
</reference>
<name>A0A2J6PX53_9HELO</name>
<accession>A0A2J6PX53</accession>
<protein>
    <submittedName>
        <fullName evidence="2">Uncharacterized protein</fullName>
    </submittedName>
</protein>
<keyword evidence="1" id="KW-1133">Transmembrane helix</keyword>
<dbReference type="OrthoDB" id="3574779at2759"/>
<evidence type="ECO:0000256" key="1">
    <source>
        <dbReference type="SAM" id="Phobius"/>
    </source>
</evidence>
<dbReference type="Proteomes" id="UP000235672">
    <property type="component" value="Unassembled WGS sequence"/>
</dbReference>
<feature type="transmembrane region" description="Helical" evidence="1">
    <location>
        <begin position="6"/>
        <end position="31"/>
    </location>
</feature>
<proteinExistence type="predicted"/>
<evidence type="ECO:0000313" key="2">
    <source>
        <dbReference type="EMBL" id="PMD18601.1"/>
    </source>
</evidence>
<sequence>MVSSDTAIAIAFGLSSIFISMLGVWISYLTLRATSLDSRNEINYLVQTPQILRHEHTHFLASPSTESTRRRIPSIA</sequence>
<keyword evidence="1" id="KW-0472">Membrane</keyword>
<keyword evidence="1" id="KW-0812">Transmembrane</keyword>
<dbReference type="EMBL" id="KZ613493">
    <property type="protein sequence ID" value="PMD18601.1"/>
    <property type="molecule type" value="Genomic_DNA"/>
</dbReference>
<gene>
    <name evidence="2" type="ORF">NA56DRAFT_647797</name>
</gene>
<keyword evidence="3" id="KW-1185">Reference proteome</keyword>
<evidence type="ECO:0000313" key="3">
    <source>
        <dbReference type="Proteomes" id="UP000235672"/>
    </source>
</evidence>